<evidence type="ECO:0000259" key="2">
    <source>
        <dbReference type="PROSITE" id="PS51737"/>
    </source>
</evidence>
<dbReference type="GO" id="GO:0003677">
    <property type="term" value="F:DNA binding"/>
    <property type="evidence" value="ECO:0007669"/>
    <property type="project" value="InterPro"/>
</dbReference>
<feature type="domain" description="Resolvase/invertase-type recombinase catalytic" evidence="1">
    <location>
        <begin position="38"/>
        <end position="186"/>
    </location>
</feature>
<evidence type="ECO:0000259" key="1">
    <source>
        <dbReference type="PROSITE" id="PS51736"/>
    </source>
</evidence>
<dbReference type="GO" id="GO:0000150">
    <property type="term" value="F:DNA strand exchange activity"/>
    <property type="evidence" value="ECO:0007669"/>
    <property type="project" value="InterPro"/>
</dbReference>
<sequence length="539" mass="63094">MNHARVQEIPVQRSSVTVINQPVGWNDVNTQPRSKKLKVASYCRVSSEEELQLGSLENQIIHYTNYIRSNPDWYYAGVYSDKGKSGTDMSKRIGFNRMIRNAMNGEIDLIICKSISRFARNVVDTMDIVRQLTEKGIFVIFEKERLNTKDMTSSLLIKILATFAEEESRATSENIDWAFTKRFERGEVVAGQLFGYEVNKDKEWIIVEKEAEIVREAYDLFLNGYNMTEIARHFIRKGYKKRSGEIDWDNNNIRSILTNERYAGDVLSRKTCTLDFRTHKTVINRGHKPQYYIEDHHEGIVSKEDYEKVQEILRDNKSDFNRGDYEKTPFTSRVICTHCGKNFHRFGKNIKKTIWRCSSNVKSELLCEADPIEEEHIEKLLREGFEKRYNINRRTNDGLLIKQLTKELSTAEAVREREQNLLRVELEKCLIAENKAILQNLDTEVLKEKRQDVEKEIAIKAKLWEDFDKDYEFREASLNRLKELKGSDKAIKKILDISFMRAWVIHIKVESPFLFTIKWIDGKETVVGKFRGGHNDGRK</sequence>
<accession>V7IBC0</accession>
<dbReference type="eggNOG" id="COG1961">
    <property type="taxonomic scope" value="Bacteria"/>
</dbReference>
<dbReference type="PROSITE" id="PS51737">
    <property type="entry name" value="RECOMBINASE_DNA_BIND"/>
    <property type="match status" value="1"/>
</dbReference>
<dbReference type="Pfam" id="PF07508">
    <property type="entry name" value="Recombinase"/>
    <property type="match status" value="1"/>
</dbReference>
<feature type="domain" description="Recombinase" evidence="2">
    <location>
        <begin position="193"/>
        <end position="319"/>
    </location>
</feature>
<dbReference type="InterPro" id="IPR036162">
    <property type="entry name" value="Resolvase-like_N_sf"/>
</dbReference>
<dbReference type="Gene3D" id="3.90.1750.20">
    <property type="entry name" value="Putative Large Serine Recombinase, Chain B, Domain 2"/>
    <property type="match status" value="1"/>
</dbReference>
<dbReference type="EMBL" id="AXUN02000037">
    <property type="protein sequence ID" value="ETA82162.1"/>
    <property type="molecule type" value="Genomic_DNA"/>
</dbReference>
<dbReference type="InterPro" id="IPR025827">
    <property type="entry name" value="Zn_ribbon_recom_dom"/>
</dbReference>
<dbReference type="CDD" id="cd00338">
    <property type="entry name" value="Ser_Recombinase"/>
    <property type="match status" value="1"/>
</dbReference>
<dbReference type="Gene3D" id="3.40.50.1390">
    <property type="entry name" value="Resolvase, N-terminal catalytic domain"/>
    <property type="match status" value="1"/>
</dbReference>
<keyword evidence="4" id="KW-1185">Reference proteome</keyword>
<dbReference type="STRING" id="994573.T472_0202605"/>
<dbReference type="PANTHER" id="PTHR30461">
    <property type="entry name" value="DNA-INVERTASE FROM LAMBDOID PROPHAGE"/>
    <property type="match status" value="1"/>
</dbReference>
<dbReference type="SUPFAM" id="SSF53041">
    <property type="entry name" value="Resolvase-like"/>
    <property type="match status" value="1"/>
</dbReference>
<comment type="caution">
    <text evidence="3">The sequence shown here is derived from an EMBL/GenBank/DDBJ whole genome shotgun (WGS) entry which is preliminary data.</text>
</comment>
<organism evidence="3 4">
    <name type="scientific">Youngiibacter fragilis 232.1</name>
    <dbReference type="NCBI Taxonomy" id="994573"/>
    <lineage>
        <taxon>Bacteria</taxon>
        <taxon>Bacillati</taxon>
        <taxon>Bacillota</taxon>
        <taxon>Clostridia</taxon>
        <taxon>Eubacteriales</taxon>
        <taxon>Clostridiaceae</taxon>
        <taxon>Youngiibacter</taxon>
    </lineage>
</organism>
<evidence type="ECO:0000313" key="4">
    <source>
        <dbReference type="Proteomes" id="UP000017747"/>
    </source>
</evidence>
<dbReference type="InterPro" id="IPR050639">
    <property type="entry name" value="SSR_resolvase"/>
</dbReference>
<dbReference type="InterPro" id="IPR038109">
    <property type="entry name" value="DNA_bind_recomb_sf"/>
</dbReference>
<dbReference type="InterPro" id="IPR011109">
    <property type="entry name" value="DNA_bind_recombinase_dom"/>
</dbReference>
<dbReference type="Pfam" id="PF13408">
    <property type="entry name" value="Zn_ribbon_recom"/>
    <property type="match status" value="1"/>
</dbReference>
<dbReference type="PANTHER" id="PTHR30461:SF23">
    <property type="entry name" value="DNA RECOMBINASE-RELATED"/>
    <property type="match status" value="1"/>
</dbReference>
<name>V7IBC0_9CLOT</name>
<dbReference type="AlphaFoldDB" id="V7IBC0"/>
<gene>
    <name evidence="3" type="ORF">T472_0202605</name>
</gene>
<dbReference type="RefSeq" id="WP_023387157.1">
    <property type="nucleotide sequence ID" value="NZ_AXUN02000037.1"/>
</dbReference>
<dbReference type="Proteomes" id="UP000017747">
    <property type="component" value="Unassembled WGS sequence"/>
</dbReference>
<proteinExistence type="predicted"/>
<dbReference type="OrthoDB" id="9804620at2"/>
<dbReference type="PROSITE" id="PS51736">
    <property type="entry name" value="RECOMBINASES_3"/>
    <property type="match status" value="1"/>
</dbReference>
<dbReference type="Pfam" id="PF00239">
    <property type="entry name" value="Resolvase"/>
    <property type="match status" value="1"/>
</dbReference>
<protein>
    <submittedName>
        <fullName evidence="3">Recombinase</fullName>
    </submittedName>
</protein>
<reference evidence="3 4" key="1">
    <citation type="journal article" date="2014" name="Genome Announc.">
        <title>Genome Sequence of Youngiibacter fragilis, the Type Strain of the Genus Youngiibacter.</title>
        <authorList>
            <person name="Wawrik C.B."/>
            <person name="Callaghan A.V."/>
            <person name="Stamps B.W."/>
            <person name="Wawrik B."/>
        </authorList>
    </citation>
    <scope>NUCLEOTIDE SEQUENCE [LARGE SCALE GENOMIC DNA]</scope>
    <source>
        <strain evidence="3 4">232.1</strain>
    </source>
</reference>
<evidence type="ECO:0000313" key="3">
    <source>
        <dbReference type="EMBL" id="ETA82162.1"/>
    </source>
</evidence>
<dbReference type="InterPro" id="IPR006119">
    <property type="entry name" value="Resolv_N"/>
</dbReference>
<dbReference type="SMART" id="SM00857">
    <property type="entry name" value="Resolvase"/>
    <property type="match status" value="1"/>
</dbReference>